<dbReference type="InterPro" id="IPR015422">
    <property type="entry name" value="PyrdxlP-dep_Trfase_small"/>
</dbReference>
<comment type="subunit">
    <text evidence="2">Homodimer.</text>
</comment>
<organism evidence="7 8">
    <name type="scientific">Celeribacter arenosi</name>
    <dbReference type="NCBI Taxonomy" id="792649"/>
    <lineage>
        <taxon>Bacteria</taxon>
        <taxon>Pseudomonadati</taxon>
        <taxon>Pseudomonadota</taxon>
        <taxon>Alphaproteobacteria</taxon>
        <taxon>Rhodobacterales</taxon>
        <taxon>Roseobacteraceae</taxon>
        <taxon>Celeribacter</taxon>
    </lineage>
</organism>
<reference evidence="8" key="1">
    <citation type="journal article" date="2019" name="Int. J. Syst. Evol. Microbiol.">
        <title>The Global Catalogue of Microorganisms (GCM) 10K type strain sequencing project: providing services to taxonomists for standard genome sequencing and annotation.</title>
        <authorList>
            <consortium name="The Broad Institute Genomics Platform"/>
            <consortium name="The Broad Institute Genome Sequencing Center for Infectious Disease"/>
            <person name="Wu L."/>
            <person name="Ma J."/>
        </authorList>
    </citation>
    <scope>NUCLEOTIDE SEQUENCE [LARGE SCALE GENOMIC DNA]</scope>
    <source>
        <strain evidence="8">JCM 17190</strain>
    </source>
</reference>
<comment type="cofactor">
    <cofactor evidence="1">
        <name>pyridoxal 5'-phosphate</name>
        <dbReference type="ChEBI" id="CHEBI:597326"/>
    </cofactor>
</comment>
<comment type="caution">
    <text evidence="7">The sequence shown here is derived from an EMBL/GenBank/DDBJ whole genome shotgun (WGS) entry which is preliminary data.</text>
</comment>
<proteinExistence type="predicted"/>
<evidence type="ECO:0000313" key="7">
    <source>
        <dbReference type="EMBL" id="GAA3869412.1"/>
    </source>
</evidence>
<dbReference type="InterPro" id="IPR015424">
    <property type="entry name" value="PyrdxlP-dep_Trfase"/>
</dbReference>
<evidence type="ECO:0000256" key="1">
    <source>
        <dbReference type="ARBA" id="ARBA00001933"/>
    </source>
</evidence>
<keyword evidence="5" id="KW-0663">Pyridoxal phosphate</keyword>
<evidence type="ECO:0000256" key="2">
    <source>
        <dbReference type="ARBA" id="ARBA00011738"/>
    </source>
</evidence>
<keyword evidence="3" id="KW-0032">Aminotransferase</keyword>
<name>A0ABP7K8S3_9RHOB</name>
<evidence type="ECO:0000256" key="3">
    <source>
        <dbReference type="ARBA" id="ARBA00022576"/>
    </source>
</evidence>
<evidence type="ECO:0000313" key="8">
    <source>
        <dbReference type="Proteomes" id="UP001399917"/>
    </source>
</evidence>
<evidence type="ECO:0000256" key="4">
    <source>
        <dbReference type="ARBA" id="ARBA00022679"/>
    </source>
</evidence>
<feature type="domain" description="Aminotransferase class I/classII large" evidence="6">
    <location>
        <begin position="1"/>
        <end position="94"/>
    </location>
</feature>
<dbReference type="EMBL" id="BAABDF010000007">
    <property type="protein sequence ID" value="GAA3869412.1"/>
    <property type="molecule type" value="Genomic_DNA"/>
</dbReference>
<dbReference type="Gene3D" id="3.90.1150.10">
    <property type="entry name" value="Aspartate Aminotransferase, domain 1"/>
    <property type="match status" value="1"/>
</dbReference>
<sequence length="102" mass="11662">MLDDAELRADWTAELDDMRKRIALMRQILRQKLEDRQVAQDLAFLTDQKRMFSYTGFTEKQVETLRADFGIYTARDGRIDAAGLSEANLDAATEGFAAVMRI</sequence>
<accession>A0ABP7K8S3</accession>
<evidence type="ECO:0000259" key="6">
    <source>
        <dbReference type="Pfam" id="PF00155"/>
    </source>
</evidence>
<protein>
    <recommendedName>
        <fullName evidence="6">Aminotransferase class I/classII large domain-containing protein</fullName>
    </recommendedName>
</protein>
<keyword evidence="4" id="KW-0808">Transferase</keyword>
<dbReference type="InterPro" id="IPR000796">
    <property type="entry name" value="Asp_trans"/>
</dbReference>
<gene>
    <name evidence="7" type="ORF">GCM10022404_19350</name>
</gene>
<dbReference type="Proteomes" id="UP001399917">
    <property type="component" value="Unassembled WGS sequence"/>
</dbReference>
<evidence type="ECO:0000256" key="5">
    <source>
        <dbReference type="ARBA" id="ARBA00022898"/>
    </source>
</evidence>
<dbReference type="Pfam" id="PF00155">
    <property type="entry name" value="Aminotran_1_2"/>
    <property type="match status" value="1"/>
</dbReference>
<dbReference type="PANTHER" id="PTHR11879">
    <property type="entry name" value="ASPARTATE AMINOTRANSFERASE"/>
    <property type="match status" value="1"/>
</dbReference>
<dbReference type="PANTHER" id="PTHR11879:SF22">
    <property type="entry name" value="ASPARTATE AMINOTRANSFERASE, MITOCHONDRIAL"/>
    <property type="match status" value="1"/>
</dbReference>
<keyword evidence="8" id="KW-1185">Reference proteome</keyword>
<dbReference type="SUPFAM" id="SSF53383">
    <property type="entry name" value="PLP-dependent transferases"/>
    <property type="match status" value="1"/>
</dbReference>
<dbReference type="InterPro" id="IPR004839">
    <property type="entry name" value="Aminotransferase_I/II_large"/>
</dbReference>